<protein>
    <submittedName>
        <fullName evidence="1">Uncharacterized protein</fullName>
    </submittedName>
</protein>
<proteinExistence type="predicted"/>
<gene>
    <name evidence="1" type="ORF">BA062_09580</name>
</gene>
<dbReference type="RefSeq" id="WP_110335738.1">
    <property type="nucleotide sequence ID" value="NZ_MASU01000005.1"/>
</dbReference>
<keyword evidence="2" id="KW-1185">Reference proteome</keyword>
<sequence length="111" mass="11581">MTGAGERVTARLRLRAVTMAGLDAFVALGAALRARADPPREPPAPAESARYLAAFTRVWERGDPGDEYAVPCSNPSAVKATMPAFNAVKVAFTAAPRTDERLPAAMSGPAA</sequence>
<comment type="caution">
    <text evidence="1">The sequence shown here is derived from an EMBL/GenBank/DDBJ whole genome shotgun (WGS) entry which is preliminary data.</text>
</comment>
<evidence type="ECO:0000313" key="1">
    <source>
        <dbReference type="EMBL" id="PXY35732.1"/>
    </source>
</evidence>
<organism evidence="1 2">
    <name type="scientific">Prauserella flavalba</name>
    <dbReference type="NCBI Taxonomy" id="1477506"/>
    <lineage>
        <taxon>Bacteria</taxon>
        <taxon>Bacillati</taxon>
        <taxon>Actinomycetota</taxon>
        <taxon>Actinomycetes</taxon>
        <taxon>Pseudonocardiales</taxon>
        <taxon>Pseudonocardiaceae</taxon>
        <taxon>Prauserella</taxon>
    </lineage>
</organism>
<reference evidence="1 2" key="1">
    <citation type="submission" date="2016-07" db="EMBL/GenBank/DDBJ databases">
        <title>Draft genome sequence of Prauserella sp. YIM 121212, isolated from alkaline soil.</title>
        <authorList>
            <person name="Ruckert C."/>
            <person name="Albersmeier A."/>
            <person name="Jiang C.-L."/>
            <person name="Jiang Y."/>
            <person name="Kalinowski J."/>
            <person name="Schneider O."/>
            <person name="Winkler A."/>
            <person name="Zotchev S.B."/>
        </authorList>
    </citation>
    <scope>NUCLEOTIDE SEQUENCE [LARGE SCALE GENOMIC DNA]</scope>
    <source>
        <strain evidence="1 2">YIM 121212</strain>
    </source>
</reference>
<dbReference type="AlphaFoldDB" id="A0A318LMD2"/>
<evidence type="ECO:0000313" key="2">
    <source>
        <dbReference type="Proteomes" id="UP000247892"/>
    </source>
</evidence>
<accession>A0A318LMD2</accession>
<dbReference type="Proteomes" id="UP000247892">
    <property type="component" value="Unassembled WGS sequence"/>
</dbReference>
<name>A0A318LMD2_9PSEU</name>
<dbReference type="EMBL" id="MASU01000005">
    <property type="protein sequence ID" value="PXY35732.1"/>
    <property type="molecule type" value="Genomic_DNA"/>
</dbReference>